<feature type="compositionally biased region" description="Polar residues" evidence="1">
    <location>
        <begin position="96"/>
        <end position="108"/>
    </location>
</feature>
<name>A0AAW2ZQB9_9EUKA</name>
<sequence length="324" mass="36167">MKPSKTSKNQKIEYGLESAVRVRSYTTNKTDQSGGTSTGTSRRNYSHLYMLEDESSATSKDYDQGSTTDRSHITTSYAVNNHEEESQTLFIPPSSAPSNDLGCSSQLPSPRKKVQPRTNTYSSQFPVRPHAKTATSGGFKFHQNVSPPITSTPSTPVTPNHNHSKKLPVLVNHQNNKKRVTKKLTQAPPLIPTHHTTIFSGLLNRDSRFPFIQEKNLNDNRAQSAVPGSYFISPHNSRPSTQQNAQDEKDTHIVKKMFKSRSSVNTIQVTGVEKHPEKRQQSKKTAPLDASSASPFMFQSPLWNSIERFNTSSRVSSKQGNWIN</sequence>
<protein>
    <submittedName>
        <fullName evidence="2">Uncharacterized protein</fullName>
    </submittedName>
</protein>
<dbReference type="EMBL" id="JAOPGA020001767">
    <property type="protein sequence ID" value="KAL0491168.1"/>
    <property type="molecule type" value="Genomic_DNA"/>
</dbReference>
<dbReference type="AlphaFoldDB" id="A0AAW2ZQB9"/>
<feature type="region of interest" description="Disordered" evidence="1">
    <location>
        <begin position="264"/>
        <end position="293"/>
    </location>
</feature>
<proteinExistence type="predicted"/>
<evidence type="ECO:0000313" key="2">
    <source>
        <dbReference type="EMBL" id="KAL0491168.1"/>
    </source>
</evidence>
<comment type="caution">
    <text evidence="2">The sequence shown here is derived from an EMBL/GenBank/DDBJ whole genome shotgun (WGS) entry which is preliminary data.</text>
</comment>
<evidence type="ECO:0000313" key="3">
    <source>
        <dbReference type="Proteomes" id="UP001431209"/>
    </source>
</evidence>
<reference evidence="2 3" key="1">
    <citation type="submission" date="2024-03" db="EMBL/GenBank/DDBJ databases">
        <title>The Acrasis kona genome and developmental transcriptomes reveal deep origins of eukaryotic multicellular pathways.</title>
        <authorList>
            <person name="Sheikh S."/>
            <person name="Fu C.-J."/>
            <person name="Brown M.W."/>
            <person name="Baldauf S.L."/>
        </authorList>
    </citation>
    <scope>NUCLEOTIDE SEQUENCE [LARGE SCALE GENOMIC DNA]</scope>
    <source>
        <strain evidence="2 3">ATCC MYA-3509</strain>
    </source>
</reference>
<organism evidence="2 3">
    <name type="scientific">Acrasis kona</name>
    <dbReference type="NCBI Taxonomy" id="1008807"/>
    <lineage>
        <taxon>Eukaryota</taxon>
        <taxon>Discoba</taxon>
        <taxon>Heterolobosea</taxon>
        <taxon>Tetramitia</taxon>
        <taxon>Eutetramitia</taxon>
        <taxon>Acrasidae</taxon>
        <taxon>Acrasis</taxon>
    </lineage>
</organism>
<evidence type="ECO:0000256" key="1">
    <source>
        <dbReference type="SAM" id="MobiDB-lite"/>
    </source>
</evidence>
<gene>
    <name evidence="2" type="ORF">AKO1_010006</name>
</gene>
<feature type="region of interest" description="Disordered" evidence="1">
    <location>
        <begin position="81"/>
        <end position="135"/>
    </location>
</feature>
<feature type="region of interest" description="Disordered" evidence="1">
    <location>
        <begin position="1"/>
        <end position="48"/>
    </location>
</feature>
<feature type="compositionally biased region" description="Polar residues" evidence="1">
    <location>
        <begin position="116"/>
        <end position="125"/>
    </location>
</feature>
<accession>A0AAW2ZQB9</accession>
<dbReference type="Proteomes" id="UP001431209">
    <property type="component" value="Unassembled WGS sequence"/>
</dbReference>
<keyword evidence="3" id="KW-1185">Reference proteome</keyword>